<evidence type="ECO:0000256" key="6">
    <source>
        <dbReference type="SAM" id="MobiDB-lite"/>
    </source>
</evidence>
<evidence type="ECO:0000256" key="3">
    <source>
        <dbReference type="ARBA" id="ARBA00022840"/>
    </source>
</evidence>
<feature type="region of interest" description="Disordered" evidence="6">
    <location>
        <begin position="621"/>
        <end position="644"/>
    </location>
</feature>
<dbReference type="GO" id="GO:0140662">
    <property type="term" value="F:ATP-dependent protein folding chaperone"/>
    <property type="evidence" value="ECO:0007669"/>
    <property type="project" value="InterPro"/>
</dbReference>
<dbReference type="InterPro" id="IPR027413">
    <property type="entry name" value="GROEL-like_equatorial_sf"/>
</dbReference>
<protein>
    <submittedName>
        <fullName evidence="7">Uncharacterized protein</fullName>
    </submittedName>
</protein>
<dbReference type="CDD" id="cd03344">
    <property type="entry name" value="GroEL"/>
    <property type="match status" value="1"/>
</dbReference>
<dbReference type="NCBIfam" id="NF000592">
    <property type="entry name" value="PRK00013.1"/>
    <property type="match status" value="1"/>
</dbReference>
<dbReference type="GO" id="GO:0042026">
    <property type="term" value="P:protein refolding"/>
    <property type="evidence" value="ECO:0007669"/>
    <property type="project" value="InterPro"/>
</dbReference>
<dbReference type="Gene3D" id="3.30.260.10">
    <property type="entry name" value="TCP-1-like chaperonin intermediate domain"/>
    <property type="match status" value="1"/>
</dbReference>
<dbReference type="InterPro" id="IPR018370">
    <property type="entry name" value="Chaperonin_Cpn60_CS"/>
</dbReference>
<evidence type="ECO:0000256" key="5">
    <source>
        <dbReference type="RuleBase" id="RU000418"/>
    </source>
</evidence>
<keyword evidence="2" id="KW-0547">Nucleotide-binding</keyword>
<dbReference type="Gene3D" id="1.10.560.10">
    <property type="entry name" value="GroEL-like equatorial domain"/>
    <property type="match status" value="1"/>
</dbReference>
<accession>K0T126</accession>
<comment type="similarity">
    <text evidence="1 5">Belongs to the chaperonin (HSP60) family.</text>
</comment>
<dbReference type="FunFam" id="3.50.7.10:FF:000001">
    <property type="entry name" value="60 kDa chaperonin"/>
    <property type="match status" value="1"/>
</dbReference>
<dbReference type="NCBIfam" id="NF009489">
    <property type="entry name" value="PRK12851.1"/>
    <property type="match status" value="1"/>
</dbReference>
<name>K0T126_THAOC</name>
<dbReference type="PROSITE" id="PS00296">
    <property type="entry name" value="CHAPERONINS_CPN60"/>
    <property type="match status" value="1"/>
</dbReference>
<keyword evidence="4" id="KW-0143">Chaperone</keyword>
<dbReference type="HAMAP" id="MF_00600">
    <property type="entry name" value="CH60"/>
    <property type="match status" value="1"/>
</dbReference>
<dbReference type="NCBIfam" id="NF009487">
    <property type="entry name" value="PRK12849.1"/>
    <property type="match status" value="1"/>
</dbReference>
<feature type="region of interest" description="Disordered" evidence="6">
    <location>
        <begin position="77"/>
        <end position="118"/>
    </location>
</feature>
<dbReference type="SUPFAM" id="SSF52029">
    <property type="entry name" value="GroEL apical domain-like"/>
    <property type="match status" value="1"/>
</dbReference>
<dbReference type="SUPFAM" id="SSF54849">
    <property type="entry name" value="GroEL-intermediate domain like"/>
    <property type="match status" value="1"/>
</dbReference>
<comment type="caution">
    <text evidence="7">The sequence shown here is derived from an EMBL/GenBank/DDBJ whole genome shotgun (WGS) entry which is preliminary data.</text>
</comment>
<proteinExistence type="inferred from homology"/>
<dbReference type="InterPro" id="IPR001844">
    <property type="entry name" value="Cpn60/GroEL"/>
</dbReference>
<dbReference type="InterPro" id="IPR027410">
    <property type="entry name" value="TCP-1-like_intermed_sf"/>
</dbReference>
<dbReference type="OrthoDB" id="1733909at2759"/>
<evidence type="ECO:0000313" key="8">
    <source>
        <dbReference type="Proteomes" id="UP000266841"/>
    </source>
</evidence>
<gene>
    <name evidence="7" type="ORF">THAOC_07117</name>
</gene>
<dbReference type="NCBIfam" id="NF009488">
    <property type="entry name" value="PRK12850.1"/>
    <property type="match status" value="1"/>
</dbReference>
<dbReference type="Pfam" id="PF00118">
    <property type="entry name" value="Cpn60_TCP1"/>
    <property type="match status" value="1"/>
</dbReference>
<dbReference type="InterPro" id="IPR027409">
    <property type="entry name" value="GroEL-like_apical_dom_sf"/>
</dbReference>
<dbReference type="SUPFAM" id="SSF48592">
    <property type="entry name" value="GroEL equatorial domain-like"/>
    <property type="match status" value="1"/>
</dbReference>
<evidence type="ECO:0000256" key="4">
    <source>
        <dbReference type="ARBA" id="ARBA00023186"/>
    </source>
</evidence>
<dbReference type="EMBL" id="AGNL01007217">
    <property type="protein sequence ID" value="EJK71445.1"/>
    <property type="molecule type" value="Genomic_DNA"/>
</dbReference>
<dbReference type="eggNOG" id="KOG0356">
    <property type="taxonomic scope" value="Eukaryota"/>
</dbReference>
<feature type="compositionally biased region" description="Gly residues" evidence="6">
    <location>
        <begin position="626"/>
        <end position="644"/>
    </location>
</feature>
<sequence>MSALNSSSSLLRRACQSARSGLLSGQTRGMAGGKEIRFGVEGRAAMLKGVDMLADAVQVRIILEIFYGDGELGVDSQASAGAGQDDGAALPSPLANGECHSKPSNHSHATFSPTNLSRQVTLGPKGRNAIIAQPYGAPKITKDGVTVAKSIDFEDNFEDMGAQLVKSVASKTNDIAGDGTTTATVLARAIYREGCKAVAAGMNPLDVRRGIQSAVNKVTETLEEISRPITSREEVSQVGTISANNDAEIGGLISDAMERVGKEGVITVQDGKTIEDELEVVEGMRFERGFISPYFITDPKTQVCELENPVILLVEKKVSSIQQLIPVLEGVIKAQQSLLIVAEDVESEALATLVVNKLRAGIKVCAVKAPGFGDNRKATMQDLAILTGGTVISEETGMKVEEAAPEQLGTAKRVKITKNDTIVLDGAGTKSLIDERCELIRTGIETTKSDYEREKLQERLAKLSGGVAVIKVGGASEVEVNEKKDRVVDALNATRAAVEEGIVPGGGKALLYCSTILDEVADATENMDQRIGVEIIQKALRAPLSTIAMNAGEEGAVVCGELTKADTPIEMGFDARNGVYTNMYEAGIIDPTKVTRTGIVDAASVAGLLATSESMIADMPAKEGEGGGPPGGMPGGMGGMPGMM</sequence>
<dbReference type="NCBIfam" id="TIGR02348">
    <property type="entry name" value="GroEL"/>
    <property type="match status" value="1"/>
</dbReference>
<evidence type="ECO:0000313" key="7">
    <source>
        <dbReference type="EMBL" id="EJK71445.1"/>
    </source>
</evidence>
<dbReference type="PRINTS" id="PR00298">
    <property type="entry name" value="CHAPERONIN60"/>
</dbReference>
<dbReference type="Proteomes" id="UP000266841">
    <property type="component" value="Unassembled WGS sequence"/>
</dbReference>
<feature type="compositionally biased region" description="Polar residues" evidence="6">
    <location>
        <begin position="102"/>
        <end position="118"/>
    </location>
</feature>
<dbReference type="Gene3D" id="3.50.7.10">
    <property type="entry name" value="GroEL"/>
    <property type="match status" value="1"/>
</dbReference>
<dbReference type="AlphaFoldDB" id="K0T126"/>
<keyword evidence="8" id="KW-1185">Reference proteome</keyword>
<dbReference type="PANTHER" id="PTHR45633">
    <property type="entry name" value="60 KDA HEAT SHOCK PROTEIN, MITOCHONDRIAL"/>
    <property type="match status" value="1"/>
</dbReference>
<dbReference type="InterPro" id="IPR002423">
    <property type="entry name" value="Cpn60/GroEL/TCP-1"/>
</dbReference>
<dbReference type="GO" id="GO:0005524">
    <property type="term" value="F:ATP binding"/>
    <property type="evidence" value="ECO:0007669"/>
    <property type="project" value="UniProtKB-KW"/>
</dbReference>
<evidence type="ECO:0000256" key="2">
    <source>
        <dbReference type="ARBA" id="ARBA00022741"/>
    </source>
</evidence>
<feature type="compositionally biased region" description="Low complexity" evidence="6">
    <location>
        <begin position="77"/>
        <end position="89"/>
    </location>
</feature>
<keyword evidence="3" id="KW-0067">ATP-binding</keyword>
<organism evidence="7 8">
    <name type="scientific">Thalassiosira oceanica</name>
    <name type="common">Marine diatom</name>
    <dbReference type="NCBI Taxonomy" id="159749"/>
    <lineage>
        <taxon>Eukaryota</taxon>
        <taxon>Sar</taxon>
        <taxon>Stramenopiles</taxon>
        <taxon>Ochrophyta</taxon>
        <taxon>Bacillariophyta</taxon>
        <taxon>Coscinodiscophyceae</taxon>
        <taxon>Thalassiosirophycidae</taxon>
        <taxon>Thalassiosirales</taxon>
        <taxon>Thalassiosiraceae</taxon>
        <taxon>Thalassiosira</taxon>
    </lineage>
</organism>
<dbReference type="OMA" id="TDTDKME"/>
<evidence type="ECO:0000256" key="1">
    <source>
        <dbReference type="ARBA" id="ARBA00006607"/>
    </source>
</evidence>
<reference evidence="7 8" key="1">
    <citation type="journal article" date="2012" name="Genome Biol.">
        <title>Genome and low-iron response of an oceanic diatom adapted to chronic iron limitation.</title>
        <authorList>
            <person name="Lommer M."/>
            <person name="Specht M."/>
            <person name="Roy A.S."/>
            <person name="Kraemer L."/>
            <person name="Andreson R."/>
            <person name="Gutowska M.A."/>
            <person name="Wolf J."/>
            <person name="Bergner S.V."/>
            <person name="Schilhabel M.B."/>
            <person name="Klostermeier U.C."/>
            <person name="Beiko R.G."/>
            <person name="Rosenstiel P."/>
            <person name="Hippler M."/>
            <person name="Laroche J."/>
        </authorList>
    </citation>
    <scope>NUCLEOTIDE SEQUENCE [LARGE SCALE GENOMIC DNA]</scope>
    <source>
        <strain evidence="7 8">CCMP1005</strain>
    </source>
</reference>